<name>A0AAV3RAK0_LITER</name>
<proteinExistence type="predicted"/>
<dbReference type="AlphaFoldDB" id="A0AAV3RAK0"/>
<dbReference type="GO" id="GO:0003713">
    <property type="term" value="F:transcription coactivator activity"/>
    <property type="evidence" value="ECO:0007669"/>
    <property type="project" value="TreeGrafter"/>
</dbReference>
<dbReference type="GO" id="GO:0006357">
    <property type="term" value="P:regulation of transcription by RNA polymerase II"/>
    <property type="evidence" value="ECO:0007669"/>
    <property type="project" value="TreeGrafter"/>
</dbReference>
<dbReference type="PANTHER" id="PTHR21277">
    <property type="entry name" value="TRANSCRIPTIONAL ADAPTER 1"/>
    <property type="match status" value="1"/>
</dbReference>
<dbReference type="EMBL" id="BAABME010007653">
    <property type="protein sequence ID" value="GAA0171387.1"/>
    <property type="molecule type" value="Genomic_DNA"/>
</dbReference>
<dbReference type="PANTHER" id="PTHR21277:SF44">
    <property type="entry name" value="TRANSCRIPTIONAL REGULATOR OF RNA POLII, SAGA, SUBUNIT"/>
    <property type="match status" value="1"/>
</dbReference>
<organism evidence="1 2">
    <name type="scientific">Lithospermum erythrorhizon</name>
    <name type="common">Purple gromwell</name>
    <name type="synonym">Lithospermum officinale var. erythrorhizon</name>
    <dbReference type="NCBI Taxonomy" id="34254"/>
    <lineage>
        <taxon>Eukaryota</taxon>
        <taxon>Viridiplantae</taxon>
        <taxon>Streptophyta</taxon>
        <taxon>Embryophyta</taxon>
        <taxon>Tracheophyta</taxon>
        <taxon>Spermatophyta</taxon>
        <taxon>Magnoliopsida</taxon>
        <taxon>eudicotyledons</taxon>
        <taxon>Gunneridae</taxon>
        <taxon>Pentapetalae</taxon>
        <taxon>asterids</taxon>
        <taxon>lamiids</taxon>
        <taxon>Boraginales</taxon>
        <taxon>Boraginaceae</taxon>
        <taxon>Boraginoideae</taxon>
        <taxon>Lithospermeae</taxon>
        <taxon>Lithospermum</taxon>
    </lineage>
</organism>
<gene>
    <name evidence="1" type="ORF">LIER_25431</name>
</gene>
<dbReference type="InterPro" id="IPR024738">
    <property type="entry name" value="Hfi1/Tada1"/>
</dbReference>
<accession>A0AAV3RAK0</accession>
<sequence length="346" mass="38824">MMVNPEYTRTGTVELRDAIFRKIGQQRAEKYFDILRRLFSLRISKIEFNKLCVRTIGRENLSLHNQLIKSIIKNACLGKVPPPKLRKAGNVFGNVADGHEIRTSIARKRRAFPVDRDHNYRDGSNPIGEEVSQRVQEQQSATELLSVGSRPPIEGASTEDGEEVEQFAGSPAIQSRSPVIAPIGISMNMAVARKAIRSRFGSGSTVYLETCQSGGFLPDTRSLRIHLEKKLLREGIGTSVNSVNLLNNGIDVYMKRLIEPCIAMARARFGTDHLKQISDESTIRRTSSQIIPGFNGMVQGRIAQKPEMEFCANMIDFRVSVESKPRMLGEDWSMQLEKICTRAMKE</sequence>
<evidence type="ECO:0000313" key="1">
    <source>
        <dbReference type="EMBL" id="GAA0171387.1"/>
    </source>
</evidence>
<reference evidence="1 2" key="1">
    <citation type="submission" date="2024-01" db="EMBL/GenBank/DDBJ databases">
        <title>The complete chloroplast genome sequence of Lithospermum erythrorhizon: insights into the phylogenetic relationship among Boraginaceae species and the maternal lineages of purple gromwells.</title>
        <authorList>
            <person name="Okada T."/>
            <person name="Watanabe K."/>
        </authorList>
    </citation>
    <scope>NUCLEOTIDE SEQUENCE [LARGE SCALE GENOMIC DNA]</scope>
</reference>
<keyword evidence="2" id="KW-1185">Reference proteome</keyword>
<comment type="caution">
    <text evidence="1">The sequence shown here is derived from an EMBL/GenBank/DDBJ whole genome shotgun (WGS) entry which is preliminary data.</text>
</comment>
<evidence type="ECO:0000313" key="2">
    <source>
        <dbReference type="Proteomes" id="UP001454036"/>
    </source>
</evidence>
<protein>
    <recommendedName>
        <fullName evidence="3">Transcriptional coactivator Hfi1/Transcriptional adapter 1</fullName>
    </recommendedName>
</protein>
<dbReference type="GO" id="GO:0000124">
    <property type="term" value="C:SAGA complex"/>
    <property type="evidence" value="ECO:0007669"/>
    <property type="project" value="TreeGrafter"/>
</dbReference>
<dbReference type="Pfam" id="PF12767">
    <property type="entry name" value="SAGA-Tad1"/>
    <property type="match status" value="1"/>
</dbReference>
<evidence type="ECO:0008006" key="3">
    <source>
        <dbReference type="Google" id="ProtNLM"/>
    </source>
</evidence>
<dbReference type="Proteomes" id="UP001454036">
    <property type="component" value="Unassembled WGS sequence"/>
</dbReference>